<feature type="chain" id="PRO_5024270580" evidence="5">
    <location>
        <begin position="28"/>
        <end position="447"/>
    </location>
</feature>
<dbReference type="PROSITE" id="PS00523">
    <property type="entry name" value="SULFATASE_1"/>
    <property type="match status" value="1"/>
</dbReference>
<evidence type="ECO:0000256" key="2">
    <source>
        <dbReference type="ARBA" id="ARBA00022723"/>
    </source>
</evidence>
<dbReference type="PANTHER" id="PTHR42693:SF53">
    <property type="entry name" value="ENDO-4-O-SULFATASE"/>
    <property type="match status" value="1"/>
</dbReference>
<comment type="similarity">
    <text evidence="1">Belongs to the sulfatase family.</text>
</comment>
<comment type="caution">
    <text evidence="7">The sequence shown here is derived from an EMBL/GenBank/DDBJ whole genome shotgun (WGS) entry which is preliminary data.</text>
</comment>
<feature type="domain" description="Sulfatase N-terminal" evidence="6">
    <location>
        <begin position="37"/>
        <end position="346"/>
    </location>
</feature>
<keyword evidence="8" id="KW-1185">Reference proteome</keyword>
<evidence type="ECO:0000256" key="5">
    <source>
        <dbReference type="SAM" id="SignalP"/>
    </source>
</evidence>
<sequence>MKRPAQSVHRILVITVLMLAPLTGAGAADTATPLERPNIVFILADDLGYGDVGCYGCTDIQTPVLDQLATEGVRFTDFYANAAVCSPTRIAFLTGRYQQRLGLDNALYYQEMGRGLPTDGETIADDLRSAGYTTGISGKWHVGYDRQRQPHQQGFDHFFGLLGGNHHYFDHMDRIGVPDLWLDNAPIKREGYSTDLITEDAITFIESHHEAPFFLYLSHAAPHFPYQAPGDRDKPVKPKTKSWQQGDRETYVAMVERMDDGIGKVLATLDALDLRQKTLVVFTSDNGGSTWSRNAPLRGEKSTIWEGGVRVPCLARWPGVLPEGQVTSQVGITMDWTATFRRLAGVANDDAGEDGMDLLPVLTGQEPNQTRTLFWRRKKGPVRKNVEEGLAVRKGKWKLIKQATGERYLFDLQSDIGETQNLIDQHPDLAANLDAELVAWEERVEAQ</sequence>
<keyword evidence="2" id="KW-0479">Metal-binding</keyword>
<evidence type="ECO:0000256" key="4">
    <source>
        <dbReference type="ARBA" id="ARBA00022837"/>
    </source>
</evidence>
<dbReference type="InterPro" id="IPR050738">
    <property type="entry name" value="Sulfatase"/>
</dbReference>
<protein>
    <submittedName>
        <fullName evidence="7">Sulfatase</fullName>
    </submittedName>
</protein>
<dbReference type="Gene3D" id="3.30.1120.10">
    <property type="match status" value="1"/>
</dbReference>
<feature type="signal peptide" evidence="5">
    <location>
        <begin position="1"/>
        <end position="27"/>
    </location>
</feature>
<gene>
    <name evidence="7" type="ORF">FYK55_27830</name>
</gene>
<evidence type="ECO:0000256" key="1">
    <source>
        <dbReference type="ARBA" id="ARBA00008779"/>
    </source>
</evidence>
<evidence type="ECO:0000313" key="8">
    <source>
        <dbReference type="Proteomes" id="UP000324479"/>
    </source>
</evidence>
<keyword evidence="3" id="KW-0378">Hydrolase</keyword>
<evidence type="ECO:0000259" key="6">
    <source>
        <dbReference type="Pfam" id="PF00884"/>
    </source>
</evidence>
<dbReference type="CDD" id="cd16144">
    <property type="entry name" value="ARS_like"/>
    <property type="match status" value="1"/>
</dbReference>
<dbReference type="Proteomes" id="UP000324479">
    <property type="component" value="Unassembled WGS sequence"/>
</dbReference>
<dbReference type="GO" id="GO:0046872">
    <property type="term" value="F:metal ion binding"/>
    <property type="evidence" value="ECO:0007669"/>
    <property type="project" value="UniProtKB-KW"/>
</dbReference>
<dbReference type="InterPro" id="IPR024607">
    <property type="entry name" value="Sulfatase_CS"/>
</dbReference>
<keyword evidence="5" id="KW-0732">Signal</keyword>
<dbReference type="AlphaFoldDB" id="A0A5M6CUF8"/>
<accession>A0A5M6CUF8</accession>
<proteinExistence type="inferred from homology"/>
<dbReference type="InterPro" id="IPR017850">
    <property type="entry name" value="Alkaline_phosphatase_core_sf"/>
</dbReference>
<dbReference type="Gene3D" id="3.40.720.10">
    <property type="entry name" value="Alkaline Phosphatase, subunit A"/>
    <property type="match status" value="1"/>
</dbReference>
<dbReference type="InterPro" id="IPR000917">
    <property type="entry name" value="Sulfatase_N"/>
</dbReference>
<keyword evidence="4" id="KW-0106">Calcium</keyword>
<dbReference type="PANTHER" id="PTHR42693">
    <property type="entry name" value="ARYLSULFATASE FAMILY MEMBER"/>
    <property type="match status" value="1"/>
</dbReference>
<dbReference type="Pfam" id="PF00884">
    <property type="entry name" value="Sulfatase"/>
    <property type="match status" value="1"/>
</dbReference>
<dbReference type="RefSeq" id="WP_150079894.1">
    <property type="nucleotide sequence ID" value="NZ_VWOX01000034.1"/>
</dbReference>
<organism evidence="7 8">
    <name type="scientific">Roseiconus nitratireducens</name>
    <dbReference type="NCBI Taxonomy" id="2605748"/>
    <lineage>
        <taxon>Bacteria</taxon>
        <taxon>Pseudomonadati</taxon>
        <taxon>Planctomycetota</taxon>
        <taxon>Planctomycetia</taxon>
        <taxon>Pirellulales</taxon>
        <taxon>Pirellulaceae</taxon>
        <taxon>Roseiconus</taxon>
    </lineage>
</organism>
<reference evidence="7 8" key="1">
    <citation type="submission" date="2019-08" db="EMBL/GenBank/DDBJ databases">
        <authorList>
            <person name="Dhanesh K."/>
            <person name="Kumar G."/>
            <person name="Sasikala C."/>
            <person name="Venkata Ramana C."/>
        </authorList>
    </citation>
    <scope>NUCLEOTIDE SEQUENCE [LARGE SCALE GENOMIC DNA]</scope>
    <source>
        <strain evidence="7 8">JC645</strain>
    </source>
</reference>
<dbReference type="SUPFAM" id="SSF53649">
    <property type="entry name" value="Alkaline phosphatase-like"/>
    <property type="match status" value="1"/>
</dbReference>
<dbReference type="EMBL" id="VWOX01000034">
    <property type="protein sequence ID" value="KAA5537990.1"/>
    <property type="molecule type" value="Genomic_DNA"/>
</dbReference>
<dbReference type="GO" id="GO:0004065">
    <property type="term" value="F:arylsulfatase activity"/>
    <property type="evidence" value="ECO:0007669"/>
    <property type="project" value="TreeGrafter"/>
</dbReference>
<evidence type="ECO:0000256" key="3">
    <source>
        <dbReference type="ARBA" id="ARBA00022801"/>
    </source>
</evidence>
<dbReference type="PROSITE" id="PS00149">
    <property type="entry name" value="SULFATASE_2"/>
    <property type="match status" value="1"/>
</dbReference>
<name>A0A5M6CUF8_9BACT</name>
<evidence type="ECO:0000313" key="7">
    <source>
        <dbReference type="EMBL" id="KAA5537990.1"/>
    </source>
</evidence>